<dbReference type="AlphaFoldDB" id="A0A059ZXM7"/>
<dbReference type="GeneID" id="92932439"/>
<accession>A0A059ZXM7</accession>
<evidence type="ECO:0000313" key="1">
    <source>
        <dbReference type="EMBL" id="AIA56218.1"/>
    </source>
</evidence>
<dbReference type="InterPro" id="IPR036610">
    <property type="entry name" value="PEBP-like_sf"/>
</dbReference>
<dbReference type="Proteomes" id="UP000005522">
    <property type="component" value="Chromosome"/>
</dbReference>
<evidence type="ECO:0008006" key="3">
    <source>
        <dbReference type="Google" id="ProtNLM"/>
    </source>
</evidence>
<dbReference type="Pfam" id="PF01161">
    <property type="entry name" value="PBP"/>
    <property type="match status" value="1"/>
</dbReference>
<sequence length="185" mass="20325">MAVEMKVFSTGIDPQDWIPERFTKPGGGVTPPIFWQHLPEKTRSLVLLMEHREAKPEARVFWLVYDIPPKAEGIHEGGPLPAGAKVGRNSFGEVGYRPPEASADRSLQHYDFLLLATDLASLGLPEGADWEAVKQALKGHHAPEDLAPPPAIDVRARELHPLSHVLDHAEFSGHFALDIDAPAKT</sequence>
<dbReference type="CDD" id="cd00865">
    <property type="entry name" value="PEBP_bact_arch"/>
    <property type="match status" value="1"/>
</dbReference>
<organism evidence="1 2">
    <name type="scientific">Acidithiobacillus caldus (strain ATCC 51756 / DSM 8584 / KU)</name>
    <dbReference type="NCBI Taxonomy" id="637389"/>
    <lineage>
        <taxon>Bacteria</taxon>
        <taxon>Pseudomonadati</taxon>
        <taxon>Pseudomonadota</taxon>
        <taxon>Acidithiobacillia</taxon>
        <taxon>Acidithiobacillales</taxon>
        <taxon>Acidithiobacillaceae</taxon>
        <taxon>Acidithiobacillus</taxon>
    </lineage>
</organism>
<dbReference type="SUPFAM" id="SSF49777">
    <property type="entry name" value="PEBP-like"/>
    <property type="match status" value="1"/>
</dbReference>
<evidence type="ECO:0000313" key="2">
    <source>
        <dbReference type="Proteomes" id="UP000005522"/>
    </source>
</evidence>
<dbReference type="HOGENOM" id="CLU_1472203_0_0_6"/>
<protein>
    <recommendedName>
        <fullName evidence="3">Phospholipid-binding protein</fullName>
    </recommendedName>
</protein>
<dbReference type="InterPro" id="IPR008914">
    <property type="entry name" value="PEBP"/>
</dbReference>
<dbReference type="KEGG" id="acz:Acaty_c2371"/>
<dbReference type="InterPro" id="IPR005247">
    <property type="entry name" value="YbhB_YbcL/LppC-like"/>
</dbReference>
<dbReference type="EMBL" id="CP005986">
    <property type="protein sequence ID" value="AIA56218.1"/>
    <property type="molecule type" value="Genomic_DNA"/>
</dbReference>
<dbReference type="RefSeq" id="WP_004868897.1">
    <property type="nucleotide sequence ID" value="NZ_CP005986.1"/>
</dbReference>
<reference evidence="1 2" key="1">
    <citation type="journal article" date="2009" name="J. Bacteriol.">
        <title>Draft genome sequence of the extremely acidophilic bacterium Acidithiobacillus caldus ATCC 51756 reveals metabolic versatility in the genus Acidithiobacillus.</title>
        <authorList>
            <person name="Valdes J."/>
            <person name="Quatrini R."/>
            <person name="Hallberg K."/>
            <person name="Dopson M."/>
            <person name="Valenzuela P.D."/>
            <person name="Holmes D.S."/>
        </authorList>
    </citation>
    <scope>NUCLEOTIDE SEQUENCE [LARGE SCALE GENOMIC DNA]</scope>
    <source>
        <strain evidence="2">ATCC 51756 / DSM 8584 / KU</strain>
    </source>
</reference>
<name>A0A059ZXM7_ACICK</name>
<dbReference type="eggNOG" id="COG1881">
    <property type="taxonomic scope" value="Bacteria"/>
</dbReference>
<dbReference type="Gene3D" id="3.90.280.10">
    <property type="entry name" value="PEBP-like"/>
    <property type="match status" value="1"/>
</dbReference>
<proteinExistence type="predicted"/>
<gene>
    <name evidence="1" type="ORF">Acaty_c2371</name>
</gene>